<proteinExistence type="predicted"/>
<name>A0A0A1Z9R0_PSEFL</name>
<accession>A0A0A1Z9R0</accession>
<evidence type="ECO:0000313" key="2">
    <source>
        <dbReference type="Proteomes" id="UP000030060"/>
    </source>
</evidence>
<dbReference type="OrthoDB" id="7020961at2"/>
<protein>
    <submittedName>
        <fullName evidence="1">Uncharacterized protein</fullName>
    </submittedName>
</protein>
<comment type="caution">
    <text evidence="1">The sequence shown here is derived from an EMBL/GenBank/DDBJ whole genome shotgun (WGS) entry which is preliminary data.</text>
</comment>
<dbReference type="RefSeq" id="WP_038842080.1">
    <property type="nucleotide sequence ID" value="NZ_ASGY01000013.1"/>
</dbReference>
<dbReference type="Proteomes" id="UP000030060">
    <property type="component" value="Unassembled WGS sequence"/>
</dbReference>
<evidence type="ECO:0000313" key="1">
    <source>
        <dbReference type="EMBL" id="KGE69711.1"/>
    </source>
</evidence>
<sequence>MTPSLITRLCNIGMKPGISAATQLITTRRICRAIAEQLDVIRSERRALRRQAGKLKAFLPFTRQTIAELEERAQEHQEAIRSGAWSALAGFGQSLMFDREGLAQALGFDQMCDLLSVNPVHRHRAIADGDTSLRGVAYLSQLEDSADRKSDEWGAGGPLYRACHAAMIRFIRECPEDQLPDPFAPGAPFGPKLPPVLSIVGN</sequence>
<gene>
    <name evidence="1" type="ORF">K814_0101150</name>
</gene>
<organism evidence="1 2">
    <name type="scientific">Pseudomonas fluorescens LMG 5329</name>
    <dbReference type="NCBI Taxonomy" id="1324332"/>
    <lineage>
        <taxon>Bacteria</taxon>
        <taxon>Pseudomonadati</taxon>
        <taxon>Pseudomonadota</taxon>
        <taxon>Gammaproteobacteria</taxon>
        <taxon>Pseudomonadales</taxon>
        <taxon>Pseudomonadaceae</taxon>
        <taxon>Pseudomonas</taxon>
    </lineage>
</organism>
<dbReference type="AlphaFoldDB" id="A0A0A1Z9R0"/>
<reference evidence="1 2" key="1">
    <citation type="journal article" date="2013" name="Genome Announc.">
        <title>Draft Genome Sequence of Pseudomonas fluorescens LMG 5329, a White Line-Inducing Principle-Producing Bioindicator for the Mushroom Pathogen Pseudomonas tolaasii.</title>
        <authorList>
            <person name="Ghequire M.G."/>
            <person name="Rokni-Zadeh H."/>
            <person name="Zarrineh P."/>
            <person name="De Mot R."/>
        </authorList>
    </citation>
    <scope>NUCLEOTIDE SEQUENCE [LARGE SCALE GENOMIC DNA]</scope>
    <source>
        <strain evidence="1 2">LMG 5329</strain>
    </source>
</reference>
<dbReference type="EMBL" id="ASGY01000013">
    <property type="protein sequence ID" value="KGE69711.1"/>
    <property type="molecule type" value="Genomic_DNA"/>
</dbReference>